<sequence>HASRIHGGRNDSHCQYLRKLACRQVVDRHKSVESYGVINDPPSRNCLKVSLKDQ</sequence>
<evidence type="ECO:0000313" key="2">
    <source>
        <dbReference type="Proteomes" id="UP001153678"/>
    </source>
</evidence>
<organism evidence="1 2">
    <name type="scientific">Funneliformis geosporum</name>
    <dbReference type="NCBI Taxonomy" id="1117311"/>
    <lineage>
        <taxon>Eukaryota</taxon>
        <taxon>Fungi</taxon>
        <taxon>Fungi incertae sedis</taxon>
        <taxon>Mucoromycota</taxon>
        <taxon>Glomeromycotina</taxon>
        <taxon>Glomeromycetes</taxon>
        <taxon>Glomerales</taxon>
        <taxon>Glomeraceae</taxon>
        <taxon>Funneliformis</taxon>
    </lineage>
</organism>
<evidence type="ECO:0000313" key="1">
    <source>
        <dbReference type="EMBL" id="CAI2201165.1"/>
    </source>
</evidence>
<feature type="non-terminal residue" evidence="1">
    <location>
        <position position="54"/>
    </location>
</feature>
<comment type="caution">
    <text evidence="1">The sequence shown here is derived from an EMBL/GenBank/DDBJ whole genome shotgun (WGS) entry which is preliminary data.</text>
</comment>
<dbReference type="EMBL" id="CAMKVN010026729">
    <property type="protein sequence ID" value="CAI2201165.1"/>
    <property type="molecule type" value="Genomic_DNA"/>
</dbReference>
<reference evidence="1" key="1">
    <citation type="submission" date="2022-08" db="EMBL/GenBank/DDBJ databases">
        <authorList>
            <person name="Kallberg Y."/>
            <person name="Tangrot J."/>
            <person name="Rosling A."/>
        </authorList>
    </citation>
    <scope>NUCLEOTIDE SEQUENCE</scope>
    <source>
        <strain evidence="1">Wild A</strain>
    </source>
</reference>
<accession>A0A9W4TCZ0</accession>
<dbReference type="Proteomes" id="UP001153678">
    <property type="component" value="Unassembled WGS sequence"/>
</dbReference>
<name>A0A9W4TCZ0_9GLOM</name>
<feature type="non-terminal residue" evidence="1">
    <location>
        <position position="1"/>
    </location>
</feature>
<keyword evidence="2" id="KW-1185">Reference proteome</keyword>
<gene>
    <name evidence="1" type="ORF">FWILDA_LOCUS19929</name>
</gene>
<dbReference type="AlphaFoldDB" id="A0A9W4TCZ0"/>
<protein>
    <submittedName>
        <fullName evidence="1">17029_t:CDS:1</fullName>
    </submittedName>
</protein>
<proteinExistence type="predicted"/>
<dbReference type="OrthoDB" id="2422354at2759"/>